<sequence length="109" mass="12898">MFIRAFIYSNSKDEAQNIFESIIESVKDSIKNKEYIENKPYWKIEGIYVVEVKILFDNKFNKSYNDKLLKSICDKWITYGNPIEEVLACDDNEGCNFIKNGLKMINIFY</sequence>
<evidence type="ECO:0000313" key="2">
    <source>
        <dbReference type="Proteomes" id="UP001140817"/>
    </source>
</evidence>
<dbReference type="Proteomes" id="UP001140817">
    <property type="component" value="Unassembled WGS sequence"/>
</dbReference>
<organism evidence="1 2">
    <name type="scientific">Terrisporobacter muris</name>
    <dbReference type="NCBI Taxonomy" id="2963284"/>
    <lineage>
        <taxon>Bacteria</taxon>
        <taxon>Bacillati</taxon>
        <taxon>Bacillota</taxon>
        <taxon>Clostridia</taxon>
        <taxon>Peptostreptococcales</taxon>
        <taxon>Peptostreptococcaceae</taxon>
        <taxon>Terrisporobacter</taxon>
    </lineage>
</organism>
<comment type="caution">
    <text evidence="1">The sequence shown here is derived from an EMBL/GenBank/DDBJ whole genome shotgun (WGS) entry which is preliminary data.</text>
</comment>
<name>A0A9X2S2G5_9FIRM</name>
<proteinExistence type="predicted"/>
<reference evidence="1" key="1">
    <citation type="submission" date="2022-07" db="EMBL/GenBank/DDBJ databases">
        <title>Enhanced cultured diversity of the mouse gut microbiota enables custom-made synthetic communities.</title>
        <authorList>
            <person name="Afrizal A."/>
        </authorList>
    </citation>
    <scope>NUCLEOTIDE SEQUENCE</scope>
    <source>
        <strain evidence="1">DSM 29186</strain>
    </source>
</reference>
<dbReference type="RefSeq" id="WP_257560175.1">
    <property type="nucleotide sequence ID" value="NZ_JANKBY010000033.1"/>
</dbReference>
<evidence type="ECO:0000313" key="1">
    <source>
        <dbReference type="EMBL" id="MCR1822062.1"/>
    </source>
</evidence>
<dbReference type="EMBL" id="JANKBY010000033">
    <property type="protein sequence ID" value="MCR1822062.1"/>
    <property type="molecule type" value="Genomic_DNA"/>
</dbReference>
<accession>A0A9X2S2G5</accession>
<protein>
    <submittedName>
        <fullName evidence="1">Uncharacterized protein</fullName>
    </submittedName>
</protein>
<gene>
    <name evidence="1" type="ORF">NSA58_04610</name>
</gene>
<dbReference type="AlphaFoldDB" id="A0A9X2S2G5"/>
<keyword evidence="2" id="KW-1185">Reference proteome</keyword>